<dbReference type="PANTHER" id="PTHR16027">
    <property type="entry name" value="DILUTE DOMAIN-CONTAINING PROTEIN YPR089W"/>
    <property type="match status" value="1"/>
</dbReference>
<sequence length="476" mass="53650">MEDQKAQPKITEMNNLVKSLQEQLALMEAENQVLRKQIMNSSGSNNAQLSAQDHKEGIEALIDCAVNRVGMVHAKPVSAFTIYNCLLNWKSFQAEKTCVFDRLLQMLDTAAKNDNVADDLAYWLANASTLLILLQTNLKASTRTGLRKQKGLLKMEEGLQASSGRHQVEANYPALLFKLQLTAFVEAMYTTTRENLKKELTPLLSVAIQAPRAAKASIVRGQSFKNTDSPRKSFSDARGSAFSNSIAESPRKSFSDARGPSFKNSMQESHWKSITDNLSDSYIMLQENGVPATLIEKIMCQIFSFINVQLFNSILLRRECCTFSNGEYLKYGLSELEAWCEKLEELQIGSAWDELEHIKQATAFLVMLQKYKISYEELTQKICPALNVQQLYRICTQYWDDKYNSQSVSPNVLNNMRALMTDETSDVDSSDFLLDDDASIPFTLFEISSAVQVKEFTQFTLPKEILGIPALKLPQQ</sequence>
<evidence type="ECO:0000256" key="1">
    <source>
        <dbReference type="SAM" id="Coils"/>
    </source>
</evidence>
<dbReference type="Pfam" id="PF01843">
    <property type="entry name" value="DIL"/>
    <property type="match status" value="1"/>
</dbReference>
<protein>
    <submittedName>
        <fullName evidence="4">Myosin</fullName>
    </submittedName>
</protein>
<organism evidence="4 5">
    <name type="scientific">Rhynchospora pubera</name>
    <dbReference type="NCBI Taxonomy" id="906938"/>
    <lineage>
        <taxon>Eukaryota</taxon>
        <taxon>Viridiplantae</taxon>
        <taxon>Streptophyta</taxon>
        <taxon>Embryophyta</taxon>
        <taxon>Tracheophyta</taxon>
        <taxon>Spermatophyta</taxon>
        <taxon>Magnoliopsida</taxon>
        <taxon>Liliopsida</taxon>
        <taxon>Poales</taxon>
        <taxon>Cyperaceae</taxon>
        <taxon>Cyperoideae</taxon>
        <taxon>Rhynchosporeae</taxon>
        <taxon>Rhynchospora</taxon>
    </lineage>
</organism>
<dbReference type="PANTHER" id="PTHR16027:SF6">
    <property type="entry name" value="DILUTE DOMAIN-CONTAINING PROTEIN"/>
    <property type="match status" value="1"/>
</dbReference>
<gene>
    <name evidence="4" type="ORF">LUZ62_018192</name>
</gene>
<evidence type="ECO:0000256" key="2">
    <source>
        <dbReference type="SAM" id="MobiDB-lite"/>
    </source>
</evidence>
<dbReference type="InterPro" id="IPR002710">
    <property type="entry name" value="Dilute_dom"/>
</dbReference>
<comment type="caution">
    <text evidence="4">The sequence shown here is derived from an EMBL/GenBank/DDBJ whole genome shotgun (WGS) entry which is preliminary data.</text>
</comment>
<feature type="domain" description="Dilute" evidence="3">
    <location>
        <begin position="101"/>
        <end position="422"/>
    </location>
</feature>
<feature type="region of interest" description="Disordered" evidence="2">
    <location>
        <begin position="223"/>
        <end position="242"/>
    </location>
</feature>
<keyword evidence="1" id="KW-0175">Coiled coil</keyword>
<accession>A0AAV8GP11</accession>
<feature type="coiled-coil region" evidence="1">
    <location>
        <begin position="10"/>
        <end position="37"/>
    </location>
</feature>
<dbReference type="EMBL" id="JAMFTS010000001">
    <property type="protein sequence ID" value="KAJ4805626.1"/>
    <property type="molecule type" value="Genomic_DNA"/>
</dbReference>
<reference evidence="4" key="1">
    <citation type="submission" date="2022-08" db="EMBL/GenBank/DDBJ databases">
        <authorList>
            <person name="Marques A."/>
        </authorList>
    </citation>
    <scope>NUCLEOTIDE SEQUENCE</scope>
    <source>
        <strain evidence="4">RhyPub2mFocal</strain>
        <tissue evidence="4">Leaves</tissue>
    </source>
</reference>
<keyword evidence="5" id="KW-1185">Reference proteome</keyword>
<evidence type="ECO:0000313" key="5">
    <source>
        <dbReference type="Proteomes" id="UP001140206"/>
    </source>
</evidence>
<proteinExistence type="predicted"/>
<dbReference type="SMART" id="SM01132">
    <property type="entry name" value="DIL"/>
    <property type="match status" value="1"/>
</dbReference>
<dbReference type="AlphaFoldDB" id="A0AAV8GP11"/>
<dbReference type="PROSITE" id="PS51126">
    <property type="entry name" value="DILUTE"/>
    <property type="match status" value="1"/>
</dbReference>
<evidence type="ECO:0000259" key="3">
    <source>
        <dbReference type="PROSITE" id="PS51126"/>
    </source>
</evidence>
<evidence type="ECO:0000313" key="4">
    <source>
        <dbReference type="EMBL" id="KAJ4805626.1"/>
    </source>
</evidence>
<name>A0AAV8GP11_9POAL</name>
<dbReference type="Proteomes" id="UP001140206">
    <property type="component" value="Chromosome 1"/>
</dbReference>
<dbReference type="InterPro" id="IPR052072">
    <property type="entry name" value="Vascular_dev_regulator"/>
</dbReference>